<evidence type="ECO:0000256" key="1">
    <source>
        <dbReference type="SAM" id="Phobius"/>
    </source>
</evidence>
<dbReference type="PROSITE" id="PS51257">
    <property type="entry name" value="PROKAR_LIPOPROTEIN"/>
    <property type="match status" value="1"/>
</dbReference>
<organism evidence="2 3">
    <name type="scientific">Roseiconus nitratireducens</name>
    <dbReference type="NCBI Taxonomy" id="2605748"/>
    <lineage>
        <taxon>Bacteria</taxon>
        <taxon>Pseudomonadati</taxon>
        <taxon>Planctomycetota</taxon>
        <taxon>Planctomycetia</taxon>
        <taxon>Pirellulales</taxon>
        <taxon>Pirellulaceae</taxon>
        <taxon>Roseiconus</taxon>
    </lineage>
</organism>
<keyword evidence="1" id="KW-0812">Transmembrane</keyword>
<keyword evidence="1" id="KW-0472">Membrane</keyword>
<keyword evidence="3" id="KW-1185">Reference proteome</keyword>
<comment type="caution">
    <text evidence="2">The sequence shown here is derived from an EMBL/GenBank/DDBJ whole genome shotgun (WGS) entry which is preliminary data.</text>
</comment>
<evidence type="ECO:0000313" key="3">
    <source>
        <dbReference type="Proteomes" id="UP000324479"/>
    </source>
</evidence>
<protein>
    <submittedName>
        <fullName evidence="2">Uncharacterized protein</fullName>
    </submittedName>
</protein>
<dbReference type="EMBL" id="VWOX01000004">
    <property type="protein sequence ID" value="KAA5544338.1"/>
    <property type="molecule type" value="Genomic_DNA"/>
</dbReference>
<sequence>MIKLATVPVLFVLACLIAGIYGALHNQISYSVAPEYFTAFKFQQFRIDPSLPDRVGAAIVGWNAAWWMGLVIGFILIPLGLIIPGAGNYFRSMIRVFGVVAATTLIVGVVALAIAWLSIDAEHVGQITRYGNEIVDDVAFARAGTMHNFGYLGGLIGILTGCVAILRERRKAIARQSSAGRSKESIGTANERKAIAT</sequence>
<keyword evidence="1" id="KW-1133">Transmembrane helix</keyword>
<reference evidence="2 3" key="1">
    <citation type="submission" date="2019-08" db="EMBL/GenBank/DDBJ databases">
        <authorList>
            <person name="Dhanesh K."/>
            <person name="Kumar G."/>
            <person name="Sasikala C."/>
            <person name="Venkata Ramana C."/>
        </authorList>
    </citation>
    <scope>NUCLEOTIDE SEQUENCE [LARGE SCALE GENOMIC DNA]</scope>
    <source>
        <strain evidence="2 3">JC645</strain>
    </source>
</reference>
<gene>
    <name evidence="2" type="ORF">FYK55_08285</name>
</gene>
<dbReference type="AlphaFoldDB" id="A0A5M6D9T5"/>
<dbReference type="Proteomes" id="UP000324479">
    <property type="component" value="Unassembled WGS sequence"/>
</dbReference>
<proteinExistence type="predicted"/>
<feature type="transmembrane region" description="Helical" evidence="1">
    <location>
        <begin position="96"/>
        <end position="119"/>
    </location>
</feature>
<accession>A0A5M6D9T5</accession>
<feature type="transmembrane region" description="Helical" evidence="1">
    <location>
        <begin position="64"/>
        <end position="84"/>
    </location>
</feature>
<evidence type="ECO:0000313" key="2">
    <source>
        <dbReference type="EMBL" id="KAA5544338.1"/>
    </source>
</evidence>
<feature type="transmembrane region" description="Helical" evidence="1">
    <location>
        <begin position="149"/>
        <end position="166"/>
    </location>
</feature>
<name>A0A5M6D9T5_9BACT</name>
<dbReference type="RefSeq" id="WP_150075944.1">
    <property type="nucleotide sequence ID" value="NZ_VWOX01000004.1"/>
</dbReference>